<dbReference type="SUPFAM" id="SSF57850">
    <property type="entry name" value="RING/U-box"/>
    <property type="match status" value="1"/>
</dbReference>
<organism evidence="7 8">
    <name type="scientific">Caenorhabditis nigoni</name>
    <dbReference type="NCBI Taxonomy" id="1611254"/>
    <lineage>
        <taxon>Eukaryota</taxon>
        <taxon>Metazoa</taxon>
        <taxon>Ecdysozoa</taxon>
        <taxon>Nematoda</taxon>
        <taxon>Chromadorea</taxon>
        <taxon>Rhabditida</taxon>
        <taxon>Rhabditina</taxon>
        <taxon>Rhabditomorpha</taxon>
        <taxon>Rhabditoidea</taxon>
        <taxon>Rhabditidae</taxon>
        <taxon>Peloderinae</taxon>
        <taxon>Caenorhabditis</taxon>
    </lineage>
</organism>
<dbReference type="Pfam" id="PF25100">
    <property type="entry name" value="DUF7809"/>
    <property type="match status" value="1"/>
</dbReference>
<keyword evidence="2" id="KW-0862">Zinc</keyword>
<dbReference type="Pfam" id="PF13639">
    <property type="entry name" value="zf-RING_2"/>
    <property type="match status" value="1"/>
</dbReference>
<name>A0A2G5UIT3_9PELO</name>
<dbReference type="Gene3D" id="3.30.40.10">
    <property type="entry name" value="Zinc/RING finger domain, C3HC4 (zinc finger)"/>
    <property type="match status" value="1"/>
</dbReference>
<keyword evidence="8" id="KW-1185">Reference proteome</keyword>
<feature type="domain" description="RING-type" evidence="6">
    <location>
        <begin position="1035"/>
        <end position="1077"/>
    </location>
</feature>
<dbReference type="OrthoDB" id="8062037at2759"/>
<reference evidence="8" key="1">
    <citation type="submission" date="2017-10" db="EMBL/GenBank/DDBJ databases">
        <title>Rapid genome shrinkage in a self-fertile nematode reveals novel sperm competition proteins.</title>
        <authorList>
            <person name="Yin D."/>
            <person name="Schwarz E.M."/>
            <person name="Thomas C.G."/>
            <person name="Felde R.L."/>
            <person name="Korf I.F."/>
            <person name="Cutter A.D."/>
            <person name="Schartner C.M."/>
            <person name="Ralston E.J."/>
            <person name="Meyer B.J."/>
            <person name="Haag E.S."/>
        </authorList>
    </citation>
    <scope>NUCLEOTIDE SEQUENCE [LARGE SCALE GENOMIC DNA]</scope>
    <source>
        <strain evidence="8">JU1422</strain>
    </source>
</reference>
<dbReference type="InterPro" id="IPR001841">
    <property type="entry name" value="Znf_RING"/>
</dbReference>
<evidence type="ECO:0000256" key="5">
    <source>
        <dbReference type="SAM" id="MobiDB-lite"/>
    </source>
</evidence>
<evidence type="ECO:0000256" key="2">
    <source>
        <dbReference type="ARBA" id="ARBA00022833"/>
    </source>
</evidence>
<evidence type="ECO:0000313" key="7">
    <source>
        <dbReference type="EMBL" id="PIC39126.1"/>
    </source>
</evidence>
<gene>
    <name evidence="7" type="primary">Cnig_chr_III.g10915</name>
    <name evidence="7" type="ORF">B9Z55_010915</name>
</gene>
<accession>A0A2G5UIT3</accession>
<keyword evidence="4" id="KW-0175">Coiled coil</keyword>
<keyword evidence="1 3" id="KW-0863">Zinc-finger</keyword>
<evidence type="ECO:0000259" key="6">
    <source>
        <dbReference type="PROSITE" id="PS50089"/>
    </source>
</evidence>
<sequence length="1090" mass="127639">MKHSFFFTDFALKSSSIQFDIWYIFFCFFFYDFSSKFQMSLIANIEQQRLSESTVCGTILRYIPITLLQSIKVPADYKQHVPNDEASVQLILSNSDNMLRMYGTAQELLLDLKIFQNFPLSHRRLGINPKEPYNKIPIVYRNTDGEAFMNKADAFCLVQNTIVFDSLNSFRLYFSMEAILLKSHEETIKGICEFFKFDGDCLPKLLNEFPKFHRNFLTQKSSTIREDWNYEKALKMFKAALPVYKEQEYSGFEKDLKAFFDSKSGNFHDVCIAFMSFADYMKSLILATPEMFLPYDKETNSNCPIVVRVFESHGAQFVMKCELFKAINIRNPDSKLLECKEIDGKLMTMSYDKVQRKYKDQIGNIEFLIYPIVRTGHKAVPIMTPSGGHCILAVDCLFEILNELIFGYNIFQKIGTGNQNMLCRFFIRMNTLFSSHHKSIFLVTLEEQDRRRAELIEFWRSFKNIPAKHVRDVAKNGFTVQNLKDQLKYLGLTETFPEIQDYAETVYSEVFSTKKEEFLRTCDMFKAVGKCLLNCIFKQFPMLHLFLHTQNSCYLFPKLNCALCISRNETQFKSTNWTEPHFKKTISTCSKADPENTYLCKIKLPDRTRLINNFYGVVNFFLWIFQFFGFISFSLATKTGFDVWSKFHKDKKDPCIRKTSPGDTQKTSVLAEAPERKKKASEDIQKTSRIEKQPAVEINQSKCCSKCLRTSEMCNEAKKELRSTQNRLEKYEKKAKRTDEVEIQMREMEAEMKKLKKEVKERESVVKKKDTEIVDLKRNMLKLEAKAAKMQLAEKNHSISQNELLEKITKLSDQLKMEKEKNKVMQCERIDELTSQLEHQKEIVQLMEREIQQNKDRLNSEICQKERGFEELRAALTIMSNEKESIQSENRNLRERIASIAEAPPTPPAPESPLEGPTHHRFALLGFQKIKDSLYHKKQLKQAKEMVEKMKSSTNLVEIHQMADYEYYQFEGRLLKYTKEVELNIQRIKETRDVSMVTPLPDSPEFSKRFVNLYWKIINNQSMTSSEIEVSDSECFICTEEMASDQKTLQCEECRKVTHFECASKWLKIHRSCPHCRREMLDPNEFPNLS</sequence>
<dbReference type="PANTHER" id="PTHR21447:SF13">
    <property type="entry name" value="RING-TYPE DOMAIN-CONTAINING PROTEIN"/>
    <property type="match status" value="1"/>
</dbReference>
<feature type="coiled-coil region" evidence="4">
    <location>
        <begin position="714"/>
        <end position="903"/>
    </location>
</feature>
<dbReference type="InterPro" id="IPR013083">
    <property type="entry name" value="Znf_RING/FYVE/PHD"/>
</dbReference>
<evidence type="ECO:0000256" key="4">
    <source>
        <dbReference type="SAM" id="Coils"/>
    </source>
</evidence>
<dbReference type="GO" id="GO:0045087">
    <property type="term" value="P:innate immune response"/>
    <property type="evidence" value="ECO:0007669"/>
    <property type="project" value="TreeGrafter"/>
</dbReference>
<dbReference type="Proteomes" id="UP000230233">
    <property type="component" value="Chromosome III"/>
</dbReference>
<dbReference type="AlphaFoldDB" id="A0A2G5UIT3"/>
<proteinExistence type="predicted"/>
<dbReference type="GO" id="GO:0045121">
    <property type="term" value="C:membrane raft"/>
    <property type="evidence" value="ECO:0007669"/>
    <property type="project" value="TreeGrafter"/>
</dbReference>
<feature type="region of interest" description="Disordered" evidence="5">
    <location>
        <begin position="656"/>
        <end position="688"/>
    </location>
</feature>
<evidence type="ECO:0000313" key="8">
    <source>
        <dbReference type="Proteomes" id="UP000230233"/>
    </source>
</evidence>
<dbReference type="EMBL" id="PDUG01000003">
    <property type="protein sequence ID" value="PIC39126.1"/>
    <property type="molecule type" value="Genomic_DNA"/>
</dbReference>
<dbReference type="GO" id="GO:0008270">
    <property type="term" value="F:zinc ion binding"/>
    <property type="evidence" value="ECO:0007669"/>
    <property type="project" value="UniProtKB-KW"/>
</dbReference>
<keyword evidence="1 3" id="KW-0479">Metal-binding</keyword>
<comment type="caution">
    <text evidence="7">The sequence shown here is derived from an EMBL/GenBank/DDBJ whole genome shotgun (WGS) entry which is preliminary data.</text>
</comment>
<dbReference type="PROSITE" id="PS50089">
    <property type="entry name" value="ZF_RING_2"/>
    <property type="match status" value="1"/>
</dbReference>
<evidence type="ECO:0000256" key="1">
    <source>
        <dbReference type="ARBA" id="ARBA00022771"/>
    </source>
</evidence>
<dbReference type="InterPro" id="IPR056711">
    <property type="entry name" value="DUF7809"/>
</dbReference>
<dbReference type="PANTHER" id="PTHR21447">
    <property type="entry name" value="RING-TYPE DOMAIN-CONTAINING PROTEIN-RELATED"/>
    <property type="match status" value="1"/>
</dbReference>
<protein>
    <recommendedName>
        <fullName evidence="6">RING-type domain-containing protein</fullName>
    </recommendedName>
</protein>
<evidence type="ECO:0000256" key="3">
    <source>
        <dbReference type="PROSITE-ProRule" id="PRU00175"/>
    </source>
</evidence>